<organism evidence="3 4">
    <name type="scientific">Bodo saltans</name>
    <name type="common">Flagellated protozoan</name>
    <dbReference type="NCBI Taxonomy" id="75058"/>
    <lineage>
        <taxon>Eukaryota</taxon>
        <taxon>Discoba</taxon>
        <taxon>Euglenozoa</taxon>
        <taxon>Kinetoplastea</taxon>
        <taxon>Metakinetoplastina</taxon>
        <taxon>Eubodonida</taxon>
        <taxon>Bodonidae</taxon>
        <taxon>Bodo</taxon>
    </lineage>
</organism>
<feature type="compositionally biased region" description="Polar residues" evidence="1">
    <location>
        <begin position="589"/>
        <end position="607"/>
    </location>
</feature>
<evidence type="ECO:0000313" key="3">
    <source>
        <dbReference type="EMBL" id="CUG07894.1"/>
    </source>
</evidence>
<evidence type="ECO:0000313" key="4">
    <source>
        <dbReference type="Proteomes" id="UP000051952"/>
    </source>
</evidence>
<evidence type="ECO:0000256" key="1">
    <source>
        <dbReference type="SAM" id="MobiDB-lite"/>
    </source>
</evidence>
<dbReference type="VEuPathDB" id="TriTrypDB:BSAL_73925"/>
<feature type="transmembrane region" description="Helical" evidence="2">
    <location>
        <begin position="120"/>
        <end position="136"/>
    </location>
</feature>
<feature type="transmembrane region" description="Helical" evidence="2">
    <location>
        <begin position="148"/>
        <end position="170"/>
    </location>
</feature>
<feature type="compositionally biased region" description="Polar residues" evidence="1">
    <location>
        <begin position="307"/>
        <end position="323"/>
    </location>
</feature>
<name>A0A0S4IY24_BODSA</name>
<proteinExistence type="predicted"/>
<keyword evidence="2" id="KW-0472">Membrane</keyword>
<feature type="region of interest" description="Disordered" evidence="1">
    <location>
        <begin position="416"/>
        <end position="447"/>
    </location>
</feature>
<keyword evidence="2" id="KW-1133">Transmembrane helix</keyword>
<dbReference type="AlphaFoldDB" id="A0A0S4IY24"/>
<dbReference type="EMBL" id="CYKH01000634">
    <property type="protein sequence ID" value="CUG07894.1"/>
    <property type="molecule type" value="Genomic_DNA"/>
</dbReference>
<feature type="transmembrane region" description="Helical" evidence="2">
    <location>
        <begin position="232"/>
        <end position="252"/>
    </location>
</feature>
<feature type="compositionally biased region" description="Low complexity" evidence="1">
    <location>
        <begin position="624"/>
        <end position="637"/>
    </location>
</feature>
<feature type="transmembrane region" description="Helical" evidence="2">
    <location>
        <begin position="12"/>
        <end position="30"/>
    </location>
</feature>
<gene>
    <name evidence="3" type="ORF">BSAL_73925</name>
</gene>
<evidence type="ECO:0000256" key="2">
    <source>
        <dbReference type="SAM" id="Phobius"/>
    </source>
</evidence>
<dbReference type="OMA" id="ESDELWF"/>
<dbReference type="PANTHER" id="PTHR34211">
    <property type="entry name" value="CALCINEURIN-LIKE METALLO-PHOSPHOESTERASE SUPERFAMILY PROTEIN"/>
    <property type="match status" value="1"/>
</dbReference>
<reference evidence="4" key="1">
    <citation type="submission" date="2015-09" db="EMBL/GenBank/DDBJ databases">
        <authorList>
            <consortium name="Pathogen Informatics"/>
        </authorList>
    </citation>
    <scope>NUCLEOTIDE SEQUENCE [LARGE SCALE GENOMIC DNA]</scope>
    <source>
        <strain evidence="4">Lake Konstanz</strain>
    </source>
</reference>
<dbReference type="PANTHER" id="PTHR34211:SF3">
    <property type="entry name" value="CALCINEURIN-LIKE METALLO-PHOSPHOESTERASE SUPERFAMILY PROTEIN"/>
    <property type="match status" value="1"/>
</dbReference>
<feature type="compositionally biased region" description="Low complexity" evidence="1">
    <location>
        <begin position="555"/>
        <end position="564"/>
    </location>
</feature>
<keyword evidence="4" id="KW-1185">Reference proteome</keyword>
<feature type="transmembrane region" description="Helical" evidence="2">
    <location>
        <begin position="37"/>
        <end position="55"/>
    </location>
</feature>
<protein>
    <submittedName>
        <fullName evidence="3">Transmembrane protein, putative</fullName>
    </submittedName>
</protein>
<sequence length="656" mass="72291">MPSIDTSVNVLLMIWGSFVTRVVMPLAAFIEAAWPNAYWNIGYFIFIVWMYLFHAPFRVHSNARTDWYAQLTKTMQAWCGITITLFHLAPRYMEMHRQHHHPAGGTEGGNEVDVEEGNPGGVFFPTFAAFLFWFLVLHRYKRTYGLRITYAATATVLFLNALLVALFLTVHYTYCEHNEAAREMPLWFSKWVDATLPPWLGGVIGYVVSAWLSTNHLFWWYACPAAFESNPLSTITHLVIIGLLFVLADYLYKRGRGYDHVRGILWCVAVKPNALPLKARKAPRRAGGVRRRAAAAAAGAAVAPVSSGDSFPNTPASNGSLSTSASIITAPTMRATTEATGVDDSDEDDTTVEEQLQQPDNPPSMVPWFSTLIAHTAFQLFVGSNLNFLSFDYRGTERSVTPKIFKIIPTLRRALRGNNGSAPTPSSPKSSSAGVASPSASSSSISTTVTEESDELWFDWVADVGDGFNSTYAIARMLAQPALQVDVPPATRLRRHQRVARKISEAVHNVTQRGKTLRESLIHSTTNLKHSFSSTLLMGDDTLSSLGGSSDGDDTNANTTTARQRQQRVVKAHSPRRSASAEVRRGRSHSTIDSPVTPSTITQTTKRASQRGRTTEGIIHSDSDTASTTSPSSLASPSTWCFCAQRWRFGVPQSHR</sequence>
<dbReference type="OrthoDB" id="1737960at2759"/>
<dbReference type="Proteomes" id="UP000051952">
    <property type="component" value="Unassembled WGS sequence"/>
</dbReference>
<keyword evidence="2 3" id="KW-0812">Transmembrane</keyword>
<feature type="compositionally biased region" description="Acidic residues" evidence="1">
    <location>
        <begin position="341"/>
        <end position="352"/>
    </location>
</feature>
<feature type="transmembrane region" description="Helical" evidence="2">
    <location>
        <begin position="75"/>
        <end position="93"/>
    </location>
</feature>
<feature type="region of interest" description="Disordered" evidence="1">
    <location>
        <begin position="332"/>
        <end position="363"/>
    </location>
</feature>
<feature type="region of interest" description="Disordered" evidence="1">
    <location>
        <begin position="543"/>
        <end position="637"/>
    </location>
</feature>
<accession>A0A0S4IY24</accession>
<feature type="transmembrane region" description="Helical" evidence="2">
    <location>
        <begin position="191"/>
        <end position="212"/>
    </location>
</feature>
<feature type="compositionally biased region" description="Low complexity" evidence="1">
    <location>
        <begin position="420"/>
        <end position="447"/>
    </location>
</feature>
<feature type="compositionally biased region" description="Basic residues" evidence="1">
    <location>
        <begin position="565"/>
        <end position="576"/>
    </location>
</feature>
<feature type="region of interest" description="Disordered" evidence="1">
    <location>
        <begin position="304"/>
        <end position="323"/>
    </location>
</feature>